<dbReference type="KEGG" id="gtt:GUITHDRAFT_133657"/>
<evidence type="ECO:0000313" key="8">
    <source>
        <dbReference type="Proteomes" id="UP000011087"/>
    </source>
</evidence>
<dbReference type="InterPro" id="IPR037850">
    <property type="entry name" value="RBBP5/Swd1"/>
</dbReference>
<dbReference type="GeneID" id="17309394"/>
<evidence type="ECO:0000313" key="7">
    <source>
        <dbReference type="EnsemblProtists" id="EKX52607"/>
    </source>
</evidence>
<evidence type="ECO:0000256" key="1">
    <source>
        <dbReference type="ARBA" id="ARBA00004123"/>
    </source>
</evidence>
<dbReference type="PaxDb" id="55529-EKX52607"/>
<dbReference type="GO" id="GO:0048188">
    <property type="term" value="C:Set1C/COMPASS complex"/>
    <property type="evidence" value="ECO:0007669"/>
    <property type="project" value="InterPro"/>
</dbReference>
<dbReference type="OMA" id="DYEDDIM"/>
<evidence type="ECO:0000256" key="5">
    <source>
        <dbReference type="PROSITE-ProRule" id="PRU00221"/>
    </source>
</evidence>
<dbReference type="InterPro" id="IPR019775">
    <property type="entry name" value="WD40_repeat_CS"/>
</dbReference>
<reference evidence="6 8" key="1">
    <citation type="journal article" date="2012" name="Nature">
        <title>Algal genomes reveal evolutionary mosaicism and the fate of nucleomorphs.</title>
        <authorList>
            <consortium name="DOE Joint Genome Institute"/>
            <person name="Curtis B.A."/>
            <person name="Tanifuji G."/>
            <person name="Burki F."/>
            <person name="Gruber A."/>
            <person name="Irimia M."/>
            <person name="Maruyama S."/>
            <person name="Arias M.C."/>
            <person name="Ball S.G."/>
            <person name="Gile G.H."/>
            <person name="Hirakawa Y."/>
            <person name="Hopkins J.F."/>
            <person name="Kuo A."/>
            <person name="Rensing S.A."/>
            <person name="Schmutz J."/>
            <person name="Symeonidi A."/>
            <person name="Elias M."/>
            <person name="Eveleigh R.J."/>
            <person name="Herman E.K."/>
            <person name="Klute M.J."/>
            <person name="Nakayama T."/>
            <person name="Obornik M."/>
            <person name="Reyes-Prieto A."/>
            <person name="Armbrust E.V."/>
            <person name="Aves S.J."/>
            <person name="Beiko R.G."/>
            <person name="Coutinho P."/>
            <person name="Dacks J.B."/>
            <person name="Durnford D.G."/>
            <person name="Fast N.M."/>
            <person name="Green B.R."/>
            <person name="Grisdale C.J."/>
            <person name="Hempel F."/>
            <person name="Henrissat B."/>
            <person name="Hoppner M.P."/>
            <person name="Ishida K."/>
            <person name="Kim E."/>
            <person name="Koreny L."/>
            <person name="Kroth P.G."/>
            <person name="Liu Y."/>
            <person name="Malik S.B."/>
            <person name="Maier U.G."/>
            <person name="McRose D."/>
            <person name="Mock T."/>
            <person name="Neilson J.A."/>
            <person name="Onodera N.T."/>
            <person name="Poole A.M."/>
            <person name="Pritham E.J."/>
            <person name="Richards T.A."/>
            <person name="Rocap G."/>
            <person name="Roy S.W."/>
            <person name="Sarai C."/>
            <person name="Schaack S."/>
            <person name="Shirato S."/>
            <person name="Slamovits C.H."/>
            <person name="Spencer D.F."/>
            <person name="Suzuki S."/>
            <person name="Worden A.Z."/>
            <person name="Zauner S."/>
            <person name="Barry K."/>
            <person name="Bell C."/>
            <person name="Bharti A.K."/>
            <person name="Crow J.A."/>
            <person name="Grimwood J."/>
            <person name="Kramer R."/>
            <person name="Lindquist E."/>
            <person name="Lucas S."/>
            <person name="Salamov A."/>
            <person name="McFadden G.I."/>
            <person name="Lane C.E."/>
            <person name="Keeling P.J."/>
            <person name="Gray M.W."/>
            <person name="Grigoriev I.V."/>
            <person name="Archibald J.M."/>
        </authorList>
    </citation>
    <scope>NUCLEOTIDE SEQUENCE</scope>
    <source>
        <strain evidence="6 8">CCMP2712</strain>
    </source>
</reference>
<dbReference type="RefSeq" id="XP_005839587.1">
    <property type="nucleotide sequence ID" value="XM_005839530.1"/>
</dbReference>
<reference evidence="8" key="2">
    <citation type="submission" date="2012-11" db="EMBL/GenBank/DDBJ databases">
        <authorList>
            <person name="Kuo A."/>
            <person name="Curtis B.A."/>
            <person name="Tanifuji G."/>
            <person name="Burki F."/>
            <person name="Gruber A."/>
            <person name="Irimia M."/>
            <person name="Maruyama S."/>
            <person name="Arias M.C."/>
            <person name="Ball S.G."/>
            <person name="Gile G.H."/>
            <person name="Hirakawa Y."/>
            <person name="Hopkins J.F."/>
            <person name="Rensing S.A."/>
            <person name="Schmutz J."/>
            <person name="Symeonidi A."/>
            <person name="Elias M."/>
            <person name="Eveleigh R.J."/>
            <person name="Herman E.K."/>
            <person name="Klute M.J."/>
            <person name="Nakayama T."/>
            <person name="Obornik M."/>
            <person name="Reyes-Prieto A."/>
            <person name="Armbrust E.V."/>
            <person name="Aves S.J."/>
            <person name="Beiko R.G."/>
            <person name="Coutinho P."/>
            <person name="Dacks J.B."/>
            <person name="Durnford D.G."/>
            <person name="Fast N.M."/>
            <person name="Green B.R."/>
            <person name="Grisdale C."/>
            <person name="Hempe F."/>
            <person name="Henrissat B."/>
            <person name="Hoppner M.P."/>
            <person name="Ishida K.-I."/>
            <person name="Kim E."/>
            <person name="Koreny L."/>
            <person name="Kroth P.G."/>
            <person name="Liu Y."/>
            <person name="Malik S.-B."/>
            <person name="Maier U.G."/>
            <person name="McRose D."/>
            <person name="Mock T."/>
            <person name="Neilson J.A."/>
            <person name="Onodera N.T."/>
            <person name="Poole A.M."/>
            <person name="Pritham E.J."/>
            <person name="Richards T.A."/>
            <person name="Rocap G."/>
            <person name="Roy S.W."/>
            <person name="Sarai C."/>
            <person name="Schaack S."/>
            <person name="Shirato S."/>
            <person name="Slamovits C.H."/>
            <person name="Spencer D.F."/>
            <person name="Suzuki S."/>
            <person name="Worden A.Z."/>
            <person name="Zauner S."/>
            <person name="Barry K."/>
            <person name="Bell C."/>
            <person name="Bharti A.K."/>
            <person name="Crow J.A."/>
            <person name="Grimwood J."/>
            <person name="Kramer R."/>
            <person name="Lindquist E."/>
            <person name="Lucas S."/>
            <person name="Salamov A."/>
            <person name="McFadden G.I."/>
            <person name="Lane C.E."/>
            <person name="Keeling P.J."/>
            <person name="Gray M.W."/>
            <person name="Grigoriev I.V."/>
            <person name="Archibald J.M."/>
        </authorList>
    </citation>
    <scope>NUCLEOTIDE SEQUENCE</scope>
    <source>
        <strain evidence="8">CCMP2712</strain>
    </source>
</reference>
<evidence type="ECO:0000256" key="3">
    <source>
        <dbReference type="ARBA" id="ARBA00022737"/>
    </source>
</evidence>
<dbReference type="PROSITE" id="PS00678">
    <property type="entry name" value="WD_REPEATS_1"/>
    <property type="match status" value="1"/>
</dbReference>
<feature type="repeat" description="WD" evidence="5">
    <location>
        <begin position="68"/>
        <end position="100"/>
    </location>
</feature>
<dbReference type="SMART" id="SM00320">
    <property type="entry name" value="WD40"/>
    <property type="match status" value="4"/>
</dbReference>
<dbReference type="InterPro" id="IPR036322">
    <property type="entry name" value="WD40_repeat_dom_sf"/>
</dbReference>
<accession>L1JW45</accession>
<sequence>MNKQLLDPFEADYPERIEDELVHEKFQARCCAFNRRGTLLATGCQDGAAALWDFDTRGVIKVLQDKKLQEIPAAIAAIGWSQDGRRIVTAEERGRVRVWDECERIHLIFQIAEPQVGSNARKGAGEAIRNYAASYSPSGAEVFVGNGKGMVSIWRVEDLEQLTRDGSYFLVSETGKIRVYDSKQSTLYREFFDQVNRTQWRKCCFSSDGNYVLGATAEKGEHTIHIWYRENGQLVHVLEGPKESVWDLAWHPTRTIIASCGQVYIWAKQYSENYSAFAPNFKELEENEEYIEREDEFDLIDHHQIIKKKREEEEAVEVDITTLDESTAQTYGLLEIPNELVYLPAIPDPDQQMATAKVQVIQAKRIAESNLNRHVTDADPVEQVKKQKLESS</sequence>
<dbReference type="Gene3D" id="2.130.10.10">
    <property type="entry name" value="YVTN repeat-like/Quinoprotein amine dehydrogenase"/>
    <property type="match status" value="2"/>
</dbReference>
<proteinExistence type="predicted"/>
<keyword evidence="3" id="KW-0677">Repeat</keyword>
<dbReference type="SUPFAM" id="SSF50978">
    <property type="entry name" value="WD40 repeat-like"/>
    <property type="match status" value="1"/>
</dbReference>
<dbReference type="PANTHER" id="PTHR44040">
    <property type="entry name" value="RETINOBLASTOMA-BINDING PROTEIN 5"/>
    <property type="match status" value="1"/>
</dbReference>
<protein>
    <submittedName>
        <fullName evidence="6 7">Uncharacterized protein</fullName>
    </submittedName>
</protein>
<dbReference type="eggNOG" id="KOG1273">
    <property type="taxonomic scope" value="Eukaryota"/>
</dbReference>
<dbReference type="InterPro" id="IPR001680">
    <property type="entry name" value="WD40_rpt"/>
</dbReference>
<dbReference type="Proteomes" id="UP000011087">
    <property type="component" value="Unassembled WGS sequence"/>
</dbReference>
<evidence type="ECO:0000256" key="2">
    <source>
        <dbReference type="ARBA" id="ARBA00022574"/>
    </source>
</evidence>
<feature type="repeat" description="WD" evidence="5">
    <location>
        <begin position="32"/>
        <end position="62"/>
    </location>
</feature>
<keyword evidence="4" id="KW-0539">Nucleus</keyword>
<dbReference type="EMBL" id="JH992972">
    <property type="protein sequence ID" value="EKX52607.1"/>
    <property type="molecule type" value="Genomic_DNA"/>
</dbReference>
<dbReference type="InterPro" id="IPR015943">
    <property type="entry name" value="WD40/YVTN_repeat-like_dom_sf"/>
</dbReference>
<name>L1JW45_GUITC</name>
<evidence type="ECO:0000256" key="4">
    <source>
        <dbReference type="ARBA" id="ARBA00023242"/>
    </source>
</evidence>
<gene>
    <name evidence="6" type="ORF">GUITHDRAFT_133657</name>
</gene>
<dbReference type="EnsemblProtists" id="EKX52607">
    <property type="protein sequence ID" value="EKX52607"/>
    <property type="gene ID" value="GUITHDRAFT_133657"/>
</dbReference>
<evidence type="ECO:0000313" key="6">
    <source>
        <dbReference type="EMBL" id="EKX52607.1"/>
    </source>
</evidence>
<dbReference type="AlphaFoldDB" id="L1JW45"/>
<dbReference type="Pfam" id="PF00400">
    <property type="entry name" value="WD40"/>
    <property type="match status" value="3"/>
</dbReference>
<dbReference type="PANTHER" id="PTHR44040:SF1">
    <property type="entry name" value="RETINOBLASTOMA-BINDING PROTEIN 5"/>
    <property type="match status" value="1"/>
</dbReference>
<keyword evidence="2 5" id="KW-0853">WD repeat</keyword>
<organism evidence="6">
    <name type="scientific">Guillardia theta (strain CCMP2712)</name>
    <name type="common">Cryptophyte</name>
    <dbReference type="NCBI Taxonomy" id="905079"/>
    <lineage>
        <taxon>Eukaryota</taxon>
        <taxon>Cryptophyceae</taxon>
        <taxon>Pyrenomonadales</taxon>
        <taxon>Geminigeraceae</taxon>
        <taxon>Guillardia</taxon>
    </lineage>
</organism>
<comment type="subcellular location">
    <subcellularLocation>
        <location evidence="1">Nucleus</location>
    </subcellularLocation>
</comment>
<reference evidence="7" key="3">
    <citation type="submission" date="2016-03" db="UniProtKB">
        <authorList>
            <consortium name="EnsemblProtists"/>
        </authorList>
    </citation>
    <scope>IDENTIFICATION</scope>
</reference>
<keyword evidence="8" id="KW-1185">Reference proteome</keyword>
<dbReference type="HOGENOM" id="CLU_032142_2_2_1"/>
<dbReference type="STRING" id="905079.L1JW45"/>
<dbReference type="PROSITE" id="PS50082">
    <property type="entry name" value="WD_REPEATS_2"/>
    <property type="match status" value="2"/>
</dbReference>
<dbReference type="OrthoDB" id="196858at2759"/>